<proteinExistence type="predicted"/>
<gene>
    <name evidence="2" type="ordered locus">MLP_29610</name>
</gene>
<accession>F5XJS5</accession>
<dbReference type="PROSITE" id="PS51257">
    <property type="entry name" value="PROKAR_LIPOPROTEIN"/>
    <property type="match status" value="1"/>
</dbReference>
<dbReference type="PANTHER" id="PTHR35525">
    <property type="entry name" value="BLL6575 PROTEIN"/>
    <property type="match status" value="1"/>
</dbReference>
<dbReference type="RefSeq" id="WP_013863844.1">
    <property type="nucleotide sequence ID" value="NC_015635.1"/>
</dbReference>
<name>F5XJS5_MICPN</name>
<evidence type="ECO:0000313" key="2">
    <source>
        <dbReference type="EMBL" id="BAK35975.1"/>
    </source>
</evidence>
<dbReference type="InterPro" id="IPR021005">
    <property type="entry name" value="Znf_CGNR"/>
</dbReference>
<feature type="domain" description="Zinc finger CGNR" evidence="1">
    <location>
        <begin position="162"/>
        <end position="206"/>
    </location>
</feature>
<evidence type="ECO:0000313" key="3">
    <source>
        <dbReference type="Proteomes" id="UP000007947"/>
    </source>
</evidence>
<dbReference type="KEGG" id="mph:MLP_29610"/>
<dbReference type="AlphaFoldDB" id="F5XJS5"/>
<dbReference type="Pfam" id="PF11706">
    <property type="entry name" value="zf-CGNR"/>
    <property type="match status" value="1"/>
</dbReference>
<dbReference type="InterPro" id="IPR023286">
    <property type="entry name" value="ABATE_dom_sf"/>
</dbReference>
<evidence type="ECO:0000259" key="1">
    <source>
        <dbReference type="Pfam" id="PF11706"/>
    </source>
</evidence>
<protein>
    <recommendedName>
        <fullName evidence="1">Zinc finger CGNR domain-containing protein</fullName>
    </recommendedName>
</protein>
<sequence>MGAVRTSGWPALVGGSACLDFANTVGPRRPPPGEQGRDYVADYRQLVRWAVWAGVLTTGQATALETAAADDPVAADMVLADARGLREAVYRAFSTAADGDRVPAPALDVIREAYLQTLRQASLGAVSGGLDWCWPDRGPLDQVVWPIARSAVDLAVSERLARVRRCPGDDGHCGWLFLDLSKSGTRRWCSMRSCGSRVKSRRQVARVRAAREGIK</sequence>
<dbReference type="HOGENOM" id="CLU_087298_3_0_11"/>
<dbReference type="PANTHER" id="PTHR35525:SF3">
    <property type="entry name" value="BLL6575 PROTEIN"/>
    <property type="match status" value="1"/>
</dbReference>
<dbReference type="Gene3D" id="1.10.3300.10">
    <property type="entry name" value="Jann2411-like domain"/>
    <property type="match status" value="1"/>
</dbReference>
<dbReference type="SUPFAM" id="SSF160904">
    <property type="entry name" value="Jann2411-like"/>
    <property type="match status" value="1"/>
</dbReference>
<dbReference type="Pfam" id="PF07336">
    <property type="entry name" value="ABATE"/>
    <property type="match status" value="1"/>
</dbReference>
<reference evidence="2 3" key="1">
    <citation type="submission" date="2011-05" db="EMBL/GenBank/DDBJ databases">
        <title>Whole genome sequence of Microlunatus phosphovorus NM-1.</title>
        <authorList>
            <person name="Hosoyama A."/>
            <person name="Sasaki K."/>
            <person name="Harada T."/>
            <person name="Igarashi R."/>
            <person name="Kawakoshi A."/>
            <person name="Sasagawa M."/>
            <person name="Fukada J."/>
            <person name="Nakamura S."/>
            <person name="Katano Y."/>
            <person name="Hanada S."/>
            <person name="Kamagata Y."/>
            <person name="Nakamura N."/>
            <person name="Yamazaki S."/>
            <person name="Fujita N."/>
        </authorList>
    </citation>
    <scope>NUCLEOTIDE SEQUENCE [LARGE SCALE GENOMIC DNA]</scope>
    <source>
        <strain evidence="3">ATCC 700054 / DSM 10555 / JCM 9379 / NBRC 101784 / NCIMB 13414 / VKM Ac-1990 / NM-1</strain>
    </source>
</reference>
<organism evidence="2 3">
    <name type="scientific">Microlunatus phosphovorus (strain ATCC 700054 / DSM 10555 / JCM 9379 / NBRC 101784 / NCIMB 13414 / VKM Ac-1990 / NM-1)</name>
    <dbReference type="NCBI Taxonomy" id="1032480"/>
    <lineage>
        <taxon>Bacteria</taxon>
        <taxon>Bacillati</taxon>
        <taxon>Actinomycetota</taxon>
        <taxon>Actinomycetes</taxon>
        <taxon>Propionibacteriales</taxon>
        <taxon>Propionibacteriaceae</taxon>
        <taxon>Microlunatus</taxon>
    </lineage>
</organism>
<dbReference type="OrthoDB" id="123307at2"/>
<dbReference type="InterPro" id="IPR010852">
    <property type="entry name" value="ABATE"/>
</dbReference>
<dbReference type="STRING" id="1032480.MLP_29610"/>
<dbReference type="EMBL" id="AP012204">
    <property type="protein sequence ID" value="BAK35975.1"/>
    <property type="molecule type" value="Genomic_DNA"/>
</dbReference>
<keyword evidence="3" id="KW-1185">Reference proteome</keyword>
<dbReference type="Proteomes" id="UP000007947">
    <property type="component" value="Chromosome"/>
</dbReference>
<dbReference type="eggNOG" id="COG5516">
    <property type="taxonomic scope" value="Bacteria"/>
</dbReference>